<sequence>MPRIYSLAYLTSNTCTPPQAVRLAAELGYAFVGLRLLPNMAGAPQQFLIGQPEVLRETVAAQRDTGVGIFDLEIIRIAEGFDERAYLPLLEAGAALKAKAVLVAGDDTDEARLTDGYARLCELMQPYGLTADLEFMPWTAVPDANAALRIINAAGRPANAGILVDALHFDRSSTTLDDIRAIPRELLHYAQICDAPTRAQIGRDFTVEEMIHAARCERLLPGEGGIDLKGLFDALPQDLPISVEVVHLERMAQLGQAKWARQCLAVSRAFLEPQA</sequence>
<dbReference type="InterPro" id="IPR050312">
    <property type="entry name" value="IolE/XylAMocC-like"/>
</dbReference>
<evidence type="ECO:0000313" key="2">
    <source>
        <dbReference type="EMBL" id="XBP71580.1"/>
    </source>
</evidence>
<gene>
    <name evidence="2" type="ORF">ABLV49_07240</name>
</gene>
<evidence type="ECO:0000259" key="1">
    <source>
        <dbReference type="Pfam" id="PF01261"/>
    </source>
</evidence>
<name>A0AAU7LVD6_9BURK</name>
<reference evidence="2" key="1">
    <citation type="submission" date="2024-05" db="EMBL/GenBank/DDBJ databases">
        <authorList>
            <person name="Bunk B."/>
            <person name="Swiderski J."/>
            <person name="Sproer C."/>
            <person name="Thiel V."/>
        </authorList>
    </citation>
    <scope>NUCLEOTIDE SEQUENCE</scope>
    <source>
        <strain evidence="2">DSM 17735</strain>
    </source>
</reference>
<dbReference type="PANTHER" id="PTHR12110">
    <property type="entry name" value="HYDROXYPYRUVATE ISOMERASE"/>
    <property type="match status" value="1"/>
</dbReference>
<accession>A0AAU7LVD6</accession>
<dbReference type="Pfam" id="PF01261">
    <property type="entry name" value="AP_endonuc_2"/>
    <property type="match status" value="1"/>
</dbReference>
<dbReference type="AlphaFoldDB" id="A0AAU7LVD6"/>
<dbReference type="Gene3D" id="3.20.20.150">
    <property type="entry name" value="Divalent-metal-dependent TIM barrel enzymes"/>
    <property type="match status" value="1"/>
</dbReference>
<dbReference type="InterPro" id="IPR013022">
    <property type="entry name" value="Xyl_isomerase-like_TIM-brl"/>
</dbReference>
<organism evidence="2">
    <name type="scientific">Polaromonas hydrogenivorans</name>
    <dbReference type="NCBI Taxonomy" id="335476"/>
    <lineage>
        <taxon>Bacteria</taxon>
        <taxon>Pseudomonadati</taxon>
        <taxon>Pseudomonadota</taxon>
        <taxon>Betaproteobacteria</taxon>
        <taxon>Burkholderiales</taxon>
        <taxon>Comamonadaceae</taxon>
        <taxon>Polaromonas</taxon>
    </lineage>
</organism>
<dbReference type="PANTHER" id="PTHR12110:SF48">
    <property type="entry name" value="BLL3656 PROTEIN"/>
    <property type="match status" value="1"/>
</dbReference>
<protein>
    <submittedName>
        <fullName evidence="2">TIM barrel protein</fullName>
    </submittedName>
</protein>
<dbReference type="InterPro" id="IPR036237">
    <property type="entry name" value="Xyl_isomerase-like_sf"/>
</dbReference>
<dbReference type="RefSeq" id="WP_349280945.1">
    <property type="nucleotide sequence ID" value="NZ_CBCSCU010000042.1"/>
</dbReference>
<dbReference type="SUPFAM" id="SSF51658">
    <property type="entry name" value="Xylose isomerase-like"/>
    <property type="match status" value="1"/>
</dbReference>
<proteinExistence type="predicted"/>
<feature type="domain" description="Xylose isomerase-like TIM barrel" evidence="1">
    <location>
        <begin position="21"/>
        <end position="252"/>
    </location>
</feature>
<dbReference type="EMBL" id="CP157675">
    <property type="protein sequence ID" value="XBP71580.1"/>
    <property type="molecule type" value="Genomic_DNA"/>
</dbReference>